<dbReference type="AlphaFoldDB" id="A0A1H3Y1T5"/>
<evidence type="ECO:0000256" key="1">
    <source>
        <dbReference type="SAM" id="MobiDB-lite"/>
    </source>
</evidence>
<evidence type="ECO:0000313" key="4">
    <source>
        <dbReference type="Proteomes" id="UP000199288"/>
    </source>
</evidence>
<feature type="region of interest" description="Disordered" evidence="1">
    <location>
        <begin position="478"/>
        <end position="552"/>
    </location>
</feature>
<evidence type="ECO:0000259" key="2">
    <source>
        <dbReference type="SMART" id="SM00507"/>
    </source>
</evidence>
<protein>
    <recommendedName>
        <fullName evidence="2">HNH nuclease domain-containing protein</fullName>
    </recommendedName>
</protein>
<dbReference type="EMBL" id="FNQV01000004">
    <property type="protein sequence ID" value="SEA05619.1"/>
    <property type="molecule type" value="Genomic_DNA"/>
</dbReference>
<feature type="compositionally biased region" description="Acidic residues" evidence="1">
    <location>
        <begin position="523"/>
        <end position="533"/>
    </location>
</feature>
<organism evidence="3 4">
    <name type="scientific">Bowdeniella nasicola</name>
    <dbReference type="NCBI Taxonomy" id="208480"/>
    <lineage>
        <taxon>Bacteria</taxon>
        <taxon>Bacillati</taxon>
        <taxon>Actinomycetota</taxon>
        <taxon>Actinomycetes</taxon>
        <taxon>Actinomycetales</taxon>
        <taxon>Actinomycetaceae</taxon>
        <taxon>Bowdeniella</taxon>
    </lineage>
</organism>
<proteinExistence type="predicted"/>
<dbReference type="Proteomes" id="UP000199288">
    <property type="component" value="Unassembled WGS sequence"/>
</dbReference>
<feature type="domain" description="HNH nuclease" evidence="2">
    <location>
        <begin position="411"/>
        <end position="463"/>
    </location>
</feature>
<gene>
    <name evidence="3" type="ORF">SAMN02910418_00834</name>
</gene>
<sequence length="552" mass="60031">MALLSPDEIAAALSSLSDGDDPVAASTVALAAELLNRAFDRGITAASREDHLAIYDAYEASHRYATYGRMRALAAADQAKAGKVHGMTMADYVAERRRVPRPAGLTAVLDSRSAIAHPNALAAAAAGHMNERNFKPCIETLSEIAEVVTPEQLPDIEADVLAAATTPIPENFRRRTRELIRRANRKTARKQDEVERINRTRSYAQRSASLILVDDGRAGARMSVRFTAEQYDAVLPVIEYFAERQRQTLKSAGLPTGTTATRRADALAWIVANFFTDDPAWKNRFPTPPDPRTPDAPNPYPAPPPHLDPAATLVEAPGRMSFLSRSHARRVRAAPVESCAFAPLPYDDAVAAPGPIASNSPRRSFHPTARSATLTVATAKAAVTAALASYGAAAPATPHDLGRTARGPSPDLRLMVRLRDGGCIHPNCTAEPYRCEIHHLHSFADGGPTSFFNLVLVCRAHHLLLQHEPGSRTHWTARIGPDGLPEVIPPVSIDPQQTPRRHERFTPDDDRLGRWFRGKIPDDESDNPDDDVESPVAREWPDDGIGESARAS</sequence>
<accession>A0A1H3Y1T5</accession>
<dbReference type="RefSeq" id="WP_092562549.1">
    <property type="nucleotide sequence ID" value="NZ_FNQV01000004.1"/>
</dbReference>
<dbReference type="InterPro" id="IPR003615">
    <property type="entry name" value="HNH_nuc"/>
</dbReference>
<dbReference type="OrthoDB" id="3260936at2"/>
<dbReference type="SMART" id="SM00507">
    <property type="entry name" value="HNHc"/>
    <property type="match status" value="1"/>
</dbReference>
<name>A0A1H3Y1T5_9ACTO</name>
<feature type="compositionally biased region" description="Pro residues" evidence="1">
    <location>
        <begin position="286"/>
        <end position="303"/>
    </location>
</feature>
<feature type="region of interest" description="Disordered" evidence="1">
    <location>
        <begin position="281"/>
        <end position="303"/>
    </location>
</feature>
<feature type="compositionally biased region" description="Basic and acidic residues" evidence="1">
    <location>
        <begin position="504"/>
        <end position="513"/>
    </location>
</feature>
<evidence type="ECO:0000313" key="3">
    <source>
        <dbReference type="EMBL" id="SEA05619.1"/>
    </source>
</evidence>
<dbReference type="CDD" id="cd00085">
    <property type="entry name" value="HNHc"/>
    <property type="match status" value="1"/>
</dbReference>
<keyword evidence="4" id="KW-1185">Reference proteome</keyword>
<reference evidence="4" key="1">
    <citation type="submission" date="2016-10" db="EMBL/GenBank/DDBJ databases">
        <authorList>
            <person name="Varghese N."/>
            <person name="Submissions S."/>
        </authorList>
    </citation>
    <scope>NUCLEOTIDE SEQUENCE [LARGE SCALE GENOMIC DNA]</scope>
    <source>
        <strain evidence="4">KPR-1</strain>
    </source>
</reference>